<evidence type="ECO:0000256" key="12">
    <source>
        <dbReference type="SAM" id="MobiDB-lite"/>
    </source>
</evidence>
<evidence type="ECO:0000313" key="14">
    <source>
        <dbReference type="EMBL" id="KAH9842880.1"/>
    </source>
</evidence>
<evidence type="ECO:0000256" key="11">
    <source>
        <dbReference type="PROSITE-ProRule" id="PRU10141"/>
    </source>
</evidence>
<feature type="compositionally biased region" description="Basic and acidic residues" evidence="12">
    <location>
        <begin position="371"/>
        <end position="383"/>
    </location>
</feature>
<feature type="compositionally biased region" description="Polar residues" evidence="12">
    <location>
        <begin position="271"/>
        <end position="288"/>
    </location>
</feature>
<feature type="compositionally biased region" description="Basic and acidic residues" evidence="12">
    <location>
        <begin position="293"/>
        <end position="302"/>
    </location>
</feature>
<comment type="catalytic activity">
    <reaction evidence="9">
        <text>L-threonyl-[protein] + ATP = O-phospho-L-threonyl-[protein] + ADP + H(+)</text>
        <dbReference type="Rhea" id="RHEA:46608"/>
        <dbReference type="Rhea" id="RHEA-COMP:11060"/>
        <dbReference type="Rhea" id="RHEA-COMP:11605"/>
        <dbReference type="ChEBI" id="CHEBI:15378"/>
        <dbReference type="ChEBI" id="CHEBI:30013"/>
        <dbReference type="ChEBI" id="CHEBI:30616"/>
        <dbReference type="ChEBI" id="CHEBI:61977"/>
        <dbReference type="ChEBI" id="CHEBI:456216"/>
        <dbReference type="EC" id="2.7.12.1"/>
    </reaction>
</comment>
<feature type="compositionally biased region" description="Polar residues" evidence="12">
    <location>
        <begin position="396"/>
        <end position="413"/>
    </location>
</feature>
<feature type="compositionally biased region" description="Polar residues" evidence="12">
    <location>
        <begin position="1810"/>
        <end position="1842"/>
    </location>
</feature>
<evidence type="ECO:0000259" key="13">
    <source>
        <dbReference type="PROSITE" id="PS50011"/>
    </source>
</evidence>
<dbReference type="InterPro" id="IPR042521">
    <property type="entry name" value="DYRK"/>
</dbReference>
<feature type="compositionally biased region" description="Low complexity" evidence="12">
    <location>
        <begin position="875"/>
        <end position="885"/>
    </location>
</feature>
<evidence type="ECO:0000256" key="1">
    <source>
        <dbReference type="ARBA" id="ARBA00008867"/>
    </source>
</evidence>
<feature type="region of interest" description="Disordered" evidence="12">
    <location>
        <begin position="271"/>
        <end position="436"/>
    </location>
</feature>
<keyword evidence="4" id="KW-0808">Transferase</keyword>
<dbReference type="Gene3D" id="3.30.200.20">
    <property type="entry name" value="Phosphorylase Kinase, domain 1"/>
    <property type="match status" value="1"/>
</dbReference>
<dbReference type="Gene3D" id="1.10.510.10">
    <property type="entry name" value="Transferase(Phosphotransferase) domain 1"/>
    <property type="match status" value="1"/>
</dbReference>
<keyword evidence="7 11" id="KW-0067">ATP-binding</keyword>
<feature type="compositionally biased region" description="Polar residues" evidence="12">
    <location>
        <begin position="1156"/>
        <end position="1167"/>
    </location>
</feature>
<evidence type="ECO:0000256" key="9">
    <source>
        <dbReference type="ARBA" id="ARBA00049308"/>
    </source>
</evidence>
<dbReference type="PROSITE" id="PS00107">
    <property type="entry name" value="PROTEIN_KINASE_ATP"/>
    <property type="match status" value="1"/>
</dbReference>
<gene>
    <name evidence="14" type="ORF">C8Q71DRAFT_734955</name>
</gene>
<feature type="compositionally biased region" description="Low complexity" evidence="12">
    <location>
        <begin position="1174"/>
        <end position="1194"/>
    </location>
</feature>
<keyword evidence="3" id="KW-0723">Serine/threonine-protein kinase</keyword>
<dbReference type="InterPro" id="IPR017441">
    <property type="entry name" value="Protein_kinase_ATP_BS"/>
</dbReference>
<reference evidence="14 15" key="1">
    <citation type="journal article" date="2021" name="Environ. Microbiol.">
        <title>Gene family expansions and transcriptome signatures uncover fungal adaptations to wood decay.</title>
        <authorList>
            <person name="Hage H."/>
            <person name="Miyauchi S."/>
            <person name="Viragh M."/>
            <person name="Drula E."/>
            <person name="Min B."/>
            <person name="Chaduli D."/>
            <person name="Navarro D."/>
            <person name="Favel A."/>
            <person name="Norest M."/>
            <person name="Lesage-Meessen L."/>
            <person name="Balint B."/>
            <person name="Merenyi Z."/>
            <person name="de Eugenio L."/>
            <person name="Morin E."/>
            <person name="Martinez A.T."/>
            <person name="Baldrian P."/>
            <person name="Stursova M."/>
            <person name="Martinez M.J."/>
            <person name="Novotny C."/>
            <person name="Magnuson J.K."/>
            <person name="Spatafora J.W."/>
            <person name="Maurice S."/>
            <person name="Pangilinan J."/>
            <person name="Andreopoulos W."/>
            <person name="LaButti K."/>
            <person name="Hundley H."/>
            <person name="Na H."/>
            <person name="Kuo A."/>
            <person name="Barry K."/>
            <person name="Lipzen A."/>
            <person name="Henrissat B."/>
            <person name="Riley R."/>
            <person name="Ahrendt S."/>
            <person name="Nagy L.G."/>
            <person name="Grigoriev I.V."/>
            <person name="Martin F."/>
            <person name="Rosso M.N."/>
        </authorList>
    </citation>
    <scope>NUCLEOTIDE SEQUENCE [LARGE SCALE GENOMIC DNA]</scope>
    <source>
        <strain evidence="14 15">CIRM-BRFM 1785</strain>
    </source>
</reference>
<evidence type="ECO:0000313" key="15">
    <source>
        <dbReference type="Proteomes" id="UP000814176"/>
    </source>
</evidence>
<feature type="compositionally biased region" description="Polar residues" evidence="12">
    <location>
        <begin position="706"/>
        <end position="766"/>
    </location>
</feature>
<feature type="compositionally biased region" description="Low complexity" evidence="12">
    <location>
        <begin position="460"/>
        <end position="477"/>
    </location>
</feature>
<evidence type="ECO:0000256" key="8">
    <source>
        <dbReference type="ARBA" id="ARBA00049003"/>
    </source>
</evidence>
<feature type="region of interest" description="Disordered" evidence="12">
    <location>
        <begin position="458"/>
        <end position="1257"/>
    </location>
</feature>
<feature type="compositionally biased region" description="Low complexity" evidence="12">
    <location>
        <begin position="1780"/>
        <end position="1791"/>
    </location>
</feature>
<dbReference type="EMBL" id="JADCUA010000002">
    <property type="protein sequence ID" value="KAH9842880.1"/>
    <property type="molecule type" value="Genomic_DNA"/>
</dbReference>
<feature type="region of interest" description="Disordered" evidence="12">
    <location>
        <begin position="1"/>
        <end position="128"/>
    </location>
</feature>
<dbReference type="SMART" id="SM00220">
    <property type="entry name" value="S_TKc"/>
    <property type="match status" value="1"/>
</dbReference>
<evidence type="ECO:0000256" key="7">
    <source>
        <dbReference type="ARBA" id="ARBA00022840"/>
    </source>
</evidence>
<keyword evidence="15" id="KW-1185">Reference proteome</keyword>
<feature type="compositionally biased region" description="Polar residues" evidence="12">
    <location>
        <begin position="1216"/>
        <end position="1249"/>
    </location>
</feature>
<feature type="compositionally biased region" description="Low complexity" evidence="12">
    <location>
        <begin position="814"/>
        <end position="831"/>
    </location>
</feature>
<evidence type="ECO:0000256" key="5">
    <source>
        <dbReference type="ARBA" id="ARBA00022741"/>
    </source>
</evidence>
<dbReference type="EC" id="2.7.12.1" evidence="2"/>
<dbReference type="InterPro" id="IPR008271">
    <property type="entry name" value="Ser/Thr_kinase_AS"/>
</dbReference>
<evidence type="ECO:0000256" key="3">
    <source>
        <dbReference type="ARBA" id="ARBA00022527"/>
    </source>
</evidence>
<feature type="compositionally biased region" description="Low complexity" evidence="12">
    <location>
        <begin position="1061"/>
        <end position="1094"/>
    </location>
</feature>
<dbReference type="InterPro" id="IPR011009">
    <property type="entry name" value="Kinase-like_dom_sf"/>
</dbReference>
<protein>
    <recommendedName>
        <fullName evidence="2">dual-specificity kinase</fullName>
        <ecNumber evidence="2">2.7.12.1</ecNumber>
    </recommendedName>
</protein>
<feature type="compositionally biased region" description="Low complexity" evidence="12">
    <location>
        <begin position="945"/>
        <end position="975"/>
    </location>
</feature>
<feature type="compositionally biased region" description="Basic and acidic residues" evidence="12">
    <location>
        <begin position="978"/>
        <end position="1014"/>
    </location>
</feature>
<dbReference type="GeneID" id="72003167"/>
<evidence type="ECO:0000256" key="6">
    <source>
        <dbReference type="ARBA" id="ARBA00022777"/>
    </source>
</evidence>
<evidence type="ECO:0000256" key="4">
    <source>
        <dbReference type="ARBA" id="ARBA00022679"/>
    </source>
</evidence>
<dbReference type="Proteomes" id="UP000814176">
    <property type="component" value="Unassembled WGS sequence"/>
</dbReference>
<dbReference type="RefSeq" id="XP_047783927.1">
    <property type="nucleotide sequence ID" value="XM_047922435.1"/>
</dbReference>
<sequence length="1860" mass="200385">MSAPPSPNIGQVAHDKGRTKRRDRPPALNVGDPKSTSDGDVRYERDHRRDAQRTVPRTQKTVGQNLETDAQGPRSPSATSSLDPYYFSVQSPPESPIPPLPTSRSMPRTPEMHTVHEPVTPGRDPAAIDRRGLVGVGELATPRWVRGPRHDEVEIDEQLDEVEEEPSQGEDGVVMVDEEQDLPDSPWTIEAIDGEPEENDDLLEVQPISRPLRSRRSVADESGGEEILYPRHPLPIDDRRRAEGPNAHVQDMSSLEDATFSAEFEPVASMALQSETVSPPSAFAASTNRPRKRTSDEFEMDHAGMLVAKSTMASNTPKDKEKVRRHKSLGVPAATAALVREKVKDRRRDTLSINVKHQRQTSASSSSSSHGDAHPSRRIHASDFSHLPPSPSSSSIQQFLKQSGTGSKTTSPSHHPLKEKDSSSHLPSNMVAHSLLRGTQEGWSDLDDQATMEALRKLDGLSGRSARARSSIGAHSRLGSSSRPSTPAGASGQWEGIEGGRSSKRLSTHAAKDRTKGEHVASQRQTVGLGIAGAEVSVETEVHGTTSHSGEELHSNSPLPEKSSLKKSNSITRSSLSAKRGSASSGTYTSTPTTSSRDSATLSISTSATSVSVSSGRQSSNKAKRNSASSEMSGFSGEASYMRDRAASLAGAAESSDEQRVPPVPPLPKDISSYKQQPQTPSTVVSPAPEVPGSSRSKRETVSDMRFQSSLEVPSFPSTPSKHASLQVQKSVTTPTSIQKTPSKKWSFSNVMGKKLSNSPSISSMNEAAARSPGLPISPRTLTFGAQLRKSVSKDRTRSPTSKASADDWSPINSAMASATSLASVSSVGSTRGSLRDPLSPGASLHAPSQTPDRSVPSRSETASSASTNVPAQAPLSPSSSLRRGPSTKRLTPSSIPFFRRSSSQSMALPPSNTMPPPPSPTSSGLGSASTRVHLLESHSPVHDTSLTSPTSSSHKKSSVLSLGLPSLLKGSSSRRSLHSDREKSDSKSVKDTSSSKDSDRESKKKDDKDRSESRISVLMGRKRGKTLSSAQPTPRKAEPMPLPPMQISALPAATAQRVASLKSTSSSSSSSNPSSSATARLASSRATSQTASSMQKQSDSSLRGRNQLPTIAGSPSVGSINSQVFKEPKEPPPSSSLNPTSSLTKDTPTKIPRISSRSSTTNSPTLKGNGAGRRASLLVGSSALSGSRGSSPAATAESMNEFGVLENGHAAGAKTATTQRHSVRASPSTSSRVPRQVSAPTSSTTNGTIPRKNRESMSFAGLRKSSTGSVASISSVAQQNDSGPSHRFSALSPSKGLKLLSPKLSLPTSRSSNSSSTHSIQQAMASPSSSRQSLSTPSPAPSSIDEDELLGDEEMMQYIKRQHAKKLASGANQEDLDAMLKFPEPIPPTTAVTPAALLKSTQAQYLSDFEKREMLDYPSVYCYGAHSDKKPATVDNATNNHGYDDDRGDYLVVNHDHLAYRYEVIDTLGKGSFGQVLHCRDHCTGESVAVKIIRNKKRFHHQALVEIKILDNLRKWDQEEKHHVIKMTEHFYFRNHLCIATELLSINLYELIKANGFVGFTTALIRRFTSQMLQSLSLMRHHHIVHCDLKPENVLLKHPAKSAIKVIDFGSSCFEHEKIYTYIQSRFYRSPEVILGMNYHMAIDMWSLGCILAELYTGFPIFPGENEQEQLSCIMEVLGVPDKDFINRSSRKRLFFDTSGAPRPVVNSKGRRRRPGTKSLAQVLRCDDETFVDFIAKCLVWDPERRMKPQAALRHPFVTAGRRAKITSPTPGTARALLSSTASFTSSRSSKQVTETPKKSMISAPTPLTARSTRTTGTVPNTPSNSSSLHAGLGSSRTYRTSQAQSISSYHSSRTMTAK</sequence>
<dbReference type="PANTHER" id="PTHR24058">
    <property type="entry name" value="DUAL SPECIFICITY PROTEIN KINASE"/>
    <property type="match status" value="1"/>
</dbReference>
<feature type="compositionally biased region" description="Low complexity" evidence="12">
    <location>
        <begin position="893"/>
        <end position="912"/>
    </location>
</feature>
<dbReference type="PROSITE" id="PS00108">
    <property type="entry name" value="PROTEIN_KINASE_ST"/>
    <property type="match status" value="1"/>
</dbReference>
<feature type="compositionally biased region" description="Basic and acidic residues" evidence="12">
    <location>
        <begin position="510"/>
        <end position="521"/>
    </location>
</feature>
<feature type="compositionally biased region" description="Polar residues" evidence="12">
    <location>
        <begin position="673"/>
        <end position="685"/>
    </location>
</feature>
<comment type="caution">
    <text evidence="14">The sequence shown here is derived from an EMBL/GenBank/DDBJ whole genome shotgun (WGS) entry which is preliminary data.</text>
</comment>
<dbReference type="PROSITE" id="PS50011">
    <property type="entry name" value="PROTEIN_KINASE_DOM"/>
    <property type="match status" value="1"/>
</dbReference>
<dbReference type="CDD" id="cd14210">
    <property type="entry name" value="PKc_DYRK"/>
    <property type="match status" value="1"/>
</dbReference>
<dbReference type="SUPFAM" id="SSF56112">
    <property type="entry name" value="Protein kinase-like (PK-like)"/>
    <property type="match status" value="1"/>
</dbReference>
<feature type="compositionally biased region" description="Low complexity" evidence="12">
    <location>
        <begin position="1136"/>
        <end position="1145"/>
    </location>
</feature>
<feature type="binding site" evidence="11">
    <location>
        <position position="1492"/>
    </location>
    <ligand>
        <name>ATP</name>
        <dbReference type="ChEBI" id="CHEBI:30616"/>
    </ligand>
</feature>
<feature type="compositionally biased region" description="Basic and acidic residues" evidence="12">
    <location>
        <begin position="234"/>
        <end position="243"/>
    </location>
</feature>
<keyword evidence="6" id="KW-0418">Kinase</keyword>
<dbReference type="InterPro" id="IPR050494">
    <property type="entry name" value="Ser_Thr_dual-spec_kinase"/>
</dbReference>
<name>A0ABQ8KV02_9APHY</name>
<accession>A0ABQ8KV02</accession>
<feature type="compositionally biased region" description="Polar residues" evidence="12">
    <location>
        <begin position="55"/>
        <end position="82"/>
    </location>
</feature>
<feature type="compositionally biased region" description="Polar residues" evidence="12">
    <location>
        <begin position="847"/>
        <end position="871"/>
    </location>
</feature>
<feature type="compositionally biased region" description="Basic and acidic residues" evidence="12">
    <location>
        <begin position="35"/>
        <end position="52"/>
    </location>
</feature>
<comment type="catalytic activity">
    <reaction evidence="8">
        <text>L-seryl-[protein] + ATP = O-phospho-L-seryl-[protein] + ADP + H(+)</text>
        <dbReference type="Rhea" id="RHEA:17989"/>
        <dbReference type="Rhea" id="RHEA-COMP:9863"/>
        <dbReference type="Rhea" id="RHEA-COMP:11604"/>
        <dbReference type="ChEBI" id="CHEBI:15378"/>
        <dbReference type="ChEBI" id="CHEBI:29999"/>
        <dbReference type="ChEBI" id="CHEBI:30616"/>
        <dbReference type="ChEBI" id="CHEBI:83421"/>
        <dbReference type="ChEBI" id="CHEBI:456216"/>
        <dbReference type="EC" id="2.7.12.1"/>
    </reaction>
</comment>
<proteinExistence type="inferred from homology"/>
<comment type="similarity">
    <text evidence="1">Belongs to the protein kinase superfamily. CMGC Ser/Thr protein kinase family. MNB/DYRK subfamily.</text>
</comment>
<feature type="domain" description="Protein kinase" evidence="13">
    <location>
        <begin position="1463"/>
        <end position="1759"/>
    </location>
</feature>
<organism evidence="14 15">
    <name type="scientific">Rhodofomes roseus</name>
    <dbReference type="NCBI Taxonomy" id="34475"/>
    <lineage>
        <taxon>Eukaryota</taxon>
        <taxon>Fungi</taxon>
        <taxon>Dikarya</taxon>
        <taxon>Basidiomycota</taxon>
        <taxon>Agaricomycotina</taxon>
        <taxon>Agaricomycetes</taxon>
        <taxon>Polyporales</taxon>
        <taxon>Rhodofomes</taxon>
    </lineage>
</organism>
<comment type="catalytic activity">
    <reaction evidence="10">
        <text>L-tyrosyl-[protein] + ATP = O-phospho-L-tyrosyl-[protein] + ADP + H(+)</text>
        <dbReference type="Rhea" id="RHEA:10596"/>
        <dbReference type="Rhea" id="RHEA-COMP:10136"/>
        <dbReference type="Rhea" id="RHEA-COMP:20101"/>
        <dbReference type="ChEBI" id="CHEBI:15378"/>
        <dbReference type="ChEBI" id="CHEBI:30616"/>
        <dbReference type="ChEBI" id="CHEBI:46858"/>
        <dbReference type="ChEBI" id="CHEBI:61978"/>
        <dbReference type="ChEBI" id="CHEBI:456216"/>
        <dbReference type="EC" id="2.7.12.1"/>
    </reaction>
</comment>
<dbReference type="InterPro" id="IPR000719">
    <property type="entry name" value="Prot_kinase_dom"/>
</dbReference>
<feature type="compositionally biased region" description="Low complexity" evidence="12">
    <location>
        <begin position="1843"/>
        <end position="1854"/>
    </location>
</feature>
<feature type="compositionally biased region" description="Polar residues" evidence="12">
    <location>
        <begin position="1095"/>
        <end position="1110"/>
    </location>
</feature>
<feature type="region of interest" description="Disordered" evidence="12">
    <location>
        <begin position="1271"/>
        <end position="1347"/>
    </location>
</feature>
<feature type="region of interest" description="Disordered" evidence="12">
    <location>
        <begin position="213"/>
        <end position="254"/>
    </location>
</feature>
<feature type="compositionally biased region" description="Low complexity" evidence="12">
    <location>
        <begin position="1290"/>
        <end position="1338"/>
    </location>
</feature>
<feature type="compositionally biased region" description="Low complexity" evidence="12">
    <location>
        <begin position="555"/>
        <end position="630"/>
    </location>
</feature>
<dbReference type="Pfam" id="PF00069">
    <property type="entry name" value="Pkinase"/>
    <property type="match status" value="1"/>
</dbReference>
<evidence type="ECO:0000256" key="10">
    <source>
        <dbReference type="ARBA" id="ARBA00051680"/>
    </source>
</evidence>
<evidence type="ECO:0000256" key="2">
    <source>
        <dbReference type="ARBA" id="ARBA00013203"/>
    </source>
</evidence>
<feature type="region of interest" description="Disordered" evidence="12">
    <location>
        <begin position="1780"/>
        <end position="1860"/>
    </location>
</feature>
<keyword evidence="5 11" id="KW-0547">Nucleotide-binding</keyword>
<feature type="compositionally biased region" description="Basic and acidic residues" evidence="12">
    <location>
        <begin position="339"/>
        <end position="350"/>
    </location>
</feature>
<dbReference type="Gene3D" id="3.30.10.30">
    <property type="entry name" value="DYRK"/>
    <property type="match status" value="1"/>
</dbReference>
<dbReference type="PANTHER" id="PTHR24058:SF22">
    <property type="entry name" value="DUAL SPECIFICITY TYROSINE-PHOSPHORYLATION-REGULATED KINASE 4"/>
    <property type="match status" value="1"/>
</dbReference>